<sequence length="69" mass="7766">MKENLPQSFDQNSHLENSLEIIKCQSLRQQTTKVLVVFNLADPQSLLGEWIALFLKAAEMKYGTNTLAG</sequence>
<organism evidence="1 2">
    <name type="scientific">Paramuricea clavata</name>
    <name type="common">Red gorgonian</name>
    <name type="synonym">Violescent sea-whip</name>
    <dbReference type="NCBI Taxonomy" id="317549"/>
    <lineage>
        <taxon>Eukaryota</taxon>
        <taxon>Metazoa</taxon>
        <taxon>Cnidaria</taxon>
        <taxon>Anthozoa</taxon>
        <taxon>Octocorallia</taxon>
        <taxon>Malacalcyonacea</taxon>
        <taxon>Plexauridae</taxon>
        <taxon>Paramuricea</taxon>
    </lineage>
</organism>
<dbReference type="AlphaFoldDB" id="A0A7D9K3K2"/>
<dbReference type="EMBL" id="CACRXK020027339">
    <property type="protein sequence ID" value="CAB4040844.1"/>
    <property type="molecule type" value="Genomic_DNA"/>
</dbReference>
<protein>
    <submittedName>
        <fullName evidence="1">Uncharacterized protein</fullName>
    </submittedName>
</protein>
<comment type="caution">
    <text evidence="1">The sequence shown here is derived from an EMBL/GenBank/DDBJ whole genome shotgun (WGS) entry which is preliminary data.</text>
</comment>
<keyword evidence="2" id="KW-1185">Reference proteome</keyword>
<accession>A0A7D9K3K2</accession>
<reference evidence="1" key="1">
    <citation type="submission" date="2020-04" db="EMBL/GenBank/DDBJ databases">
        <authorList>
            <person name="Alioto T."/>
            <person name="Alioto T."/>
            <person name="Gomez Garrido J."/>
        </authorList>
    </citation>
    <scope>NUCLEOTIDE SEQUENCE</scope>
    <source>
        <strain evidence="1">A484AB</strain>
    </source>
</reference>
<name>A0A7D9K3K2_PARCT</name>
<proteinExistence type="predicted"/>
<gene>
    <name evidence="1" type="ORF">PACLA_8A032569</name>
</gene>
<dbReference type="Proteomes" id="UP001152795">
    <property type="component" value="Unassembled WGS sequence"/>
</dbReference>
<evidence type="ECO:0000313" key="2">
    <source>
        <dbReference type="Proteomes" id="UP001152795"/>
    </source>
</evidence>
<evidence type="ECO:0000313" key="1">
    <source>
        <dbReference type="EMBL" id="CAB4040844.1"/>
    </source>
</evidence>